<reference evidence="2" key="1">
    <citation type="submission" date="2021-02" db="EMBL/GenBank/DDBJ databases">
        <authorList>
            <person name="Dougan E. K."/>
            <person name="Rhodes N."/>
            <person name="Thang M."/>
            <person name="Chan C."/>
        </authorList>
    </citation>
    <scope>NUCLEOTIDE SEQUENCE</scope>
</reference>
<dbReference type="InterPro" id="IPR038294">
    <property type="entry name" value="SLBP_RNA_bind_sf"/>
</dbReference>
<proteinExistence type="predicted"/>
<protein>
    <recommendedName>
        <fullName evidence="1">Histone RNA hairpin-binding protein RNA-binding domain-containing protein</fullName>
    </recommendedName>
</protein>
<evidence type="ECO:0000259" key="1">
    <source>
        <dbReference type="Pfam" id="PF15247"/>
    </source>
</evidence>
<dbReference type="InterPro" id="IPR029344">
    <property type="entry name" value="SLBP_RNA_bind"/>
</dbReference>
<dbReference type="Gene3D" id="1.10.8.1120">
    <property type="entry name" value="Histone RNA hairpin-binding protein RNA-binding domain"/>
    <property type="match status" value="1"/>
</dbReference>
<dbReference type="Proteomes" id="UP000604046">
    <property type="component" value="Unassembled WGS sequence"/>
</dbReference>
<evidence type="ECO:0000313" key="3">
    <source>
        <dbReference type="Proteomes" id="UP000604046"/>
    </source>
</evidence>
<gene>
    <name evidence="2" type="ORF">SNAT2548_LOCUS29297</name>
</gene>
<organism evidence="2 3">
    <name type="scientific">Symbiodinium natans</name>
    <dbReference type="NCBI Taxonomy" id="878477"/>
    <lineage>
        <taxon>Eukaryota</taxon>
        <taxon>Sar</taxon>
        <taxon>Alveolata</taxon>
        <taxon>Dinophyceae</taxon>
        <taxon>Suessiales</taxon>
        <taxon>Symbiodiniaceae</taxon>
        <taxon>Symbiodinium</taxon>
    </lineage>
</organism>
<dbReference type="EMBL" id="CAJNDS010002551">
    <property type="protein sequence ID" value="CAE7523402.1"/>
    <property type="molecule type" value="Genomic_DNA"/>
</dbReference>
<accession>A0A812TI46</accession>
<feature type="domain" description="Histone RNA hairpin-binding protein RNA-binding" evidence="1">
    <location>
        <begin position="41"/>
        <end position="102"/>
    </location>
</feature>
<evidence type="ECO:0000313" key="2">
    <source>
        <dbReference type="EMBL" id="CAE7523402.1"/>
    </source>
</evidence>
<name>A0A812TI46_9DINO</name>
<keyword evidence="3" id="KW-1185">Reference proteome</keyword>
<dbReference type="AlphaFoldDB" id="A0A812TI46"/>
<dbReference type="Pfam" id="PF15247">
    <property type="entry name" value="SLBP_RNA_bind"/>
    <property type="match status" value="1"/>
</dbReference>
<comment type="caution">
    <text evidence="2">The sequence shown here is derived from an EMBL/GenBank/DDBJ whole genome shotgun (WGS) entry which is preliminary data.</text>
</comment>
<dbReference type="GO" id="GO:0003723">
    <property type="term" value="F:RNA binding"/>
    <property type="evidence" value="ECO:0007669"/>
    <property type="project" value="InterPro"/>
</dbReference>
<sequence>MVSTGVTVPVKAHPHRRAEALSSVAVVAGGQGSMAQSPIGRLLRRRNQIRIVKDTRAYRAWSAFFAKHGRREDDPITPKADEATSKSFFENQLREWRQKLHKSPTA</sequence>